<dbReference type="AlphaFoldDB" id="A0A0A9CHM8"/>
<sequence length="36" mass="4072">MHNYGFPIARCPWVTLETISCGYNCTSSAESYNLLE</sequence>
<organism evidence="1">
    <name type="scientific">Arundo donax</name>
    <name type="common">Giant reed</name>
    <name type="synonym">Donax arundinaceus</name>
    <dbReference type="NCBI Taxonomy" id="35708"/>
    <lineage>
        <taxon>Eukaryota</taxon>
        <taxon>Viridiplantae</taxon>
        <taxon>Streptophyta</taxon>
        <taxon>Embryophyta</taxon>
        <taxon>Tracheophyta</taxon>
        <taxon>Spermatophyta</taxon>
        <taxon>Magnoliopsida</taxon>
        <taxon>Liliopsida</taxon>
        <taxon>Poales</taxon>
        <taxon>Poaceae</taxon>
        <taxon>PACMAD clade</taxon>
        <taxon>Arundinoideae</taxon>
        <taxon>Arundineae</taxon>
        <taxon>Arundo</taxon>
    </lineage>
</organism>
<proteinExistence type="predicted"/>
<accession>A0A0A9CHM8</accession>
<protein>
    <submittedName>
        <fullName evidence="1">Uncharacterized protein</fullName>
    </submittedName>
</protein>
<reference evidence="1" key="1">
    <citation type="submission" date="2014-09" db="EMBL/GenBank/DDBJ databases">
        <authorList>
            <person name="Magalhaes I.L.F."/>
            <person name="Oliveira U."/>
            <person name="Santos F.R."/>
            <person name="Vidigal T.H.D.A."/>
            <person name="Brescovit A.D."/>
            <person name="Santos A.J."/>
        </authorList>
    </citation>
    <scope>NUCLEOTIDE SEQUENCE</scope>
    <source>
        <tissue evidence="1">Shoot tissue taken approximately 20 cm above the soil surface</tissue>
    </source>
</reference>
<evidence type="ECO:0000313" key="1">
    <source>
        <dbReference type="EMBL" id="JAD72895.1"/>
    </source>
</evidence>
<dbReference type="EMBL" id="GBRH01225000">
    <property type="protein sequence ID" value="JAD72895.1"/>
    <property type="molecule type" value="Transcribed_RNA"/>
</dbReference>
<reference evidence="1" key="2">
    <citation type="journal article" date="2015" name="Data Brief">
        <title>Shoot transcriptome of the giant reed, Arundo donax.</title>
        <authorList>
            <person name="Barrero R.A."/>
            <person name="Guerrero F.D."/>
            <person name="Moolhuijzen P."/>
            <person name="Goolsby J.A."/>
            <person name="Tidwell J."/>
            <person name="Bellgard S.E."/>
            <person name="Bellgard M.I."/>
        </authorList>
    </citation>
    <scope>NUCLEOTIDE SEQUENCE</scope>
    <source>
        <tissue evidence="1">Shoot tissue taken approximately 20 cm above the soil surface</tissue>
    </source>
</reference>
<name>A0A0A9CHM8_ARUDO</name>